<dbReference type="EMBL" id="LXQA010814816">
    <property type="protein sequence ID" value="MCI72289.1"/>
    <property type="molecule type" value="Genomic_DNA"/>
</dbReference>
<feature type="compositionally biased region" description="Polar residues" evidence="1">
    <location>
        <begin position="1"/>
        <end position="10"/>
    </location>
</feature>
<comment type="caution">
    <text evidence="2">The sequence shown here is derived from an EMBL/GenBank/DDBJ whole genome shotgun (WGS) entry which is preliminary data.</text>
</comment>
<evidence type="ECO:0000256" key="1">
    <source>
        <dbReference type="SAM" id="MobiDB-lite"/>
    </source>
</evidence>
<feature type="region of interest" description="Disordered" evidence="1">
    <location>
        <begin position="1"/>
        <end position="23"/>
    </location>
</feature>
<organism evidence="2 3">
    <name type="scientific">Trifolium medium</name>
    <dbReference type="NCBI Taxonomy" id="97028"/>
    <lineage>
        <taxon>Eukaryota</taxon>
        <taxon>Viridiplantae</taxon>
        <taxon>Streptophyta</taxon>
        <taxon>Embryophyta</taxon>
        <taxon>Tracheophyta</taxon>
        <taxon>Spermatophyta</taxon>
        <taxon>Magnoliopsida</taxon>
        <taxon>eudicotyledons</taxon>
        <taxon>Gunneridae</taxon>
        <taxon>Pentapetalae</taxon>
        <taxon>rosids</taxon>
        <taxon>fabids</taxon>
        <taxon>Fabales</taxon>
        <taxon>Fabaceae</taxon>
        <taxon>Papilionoideae</taxon>
        <taxon>50 kb inversion clade</taxon>
        <taxon>NPAAA clade</taxon>
        <taxon>Hologalegina</taxon>
        <taxon>IRL clade</taxon>
        <taxon>Trifolieae</taxon>
        <taxon>Trifolium</taxon>
    </lineage>
</organism>
<evidence type="ECO:0000313" key="2">
    <source>
        <dbReference type="EMBL" id="MCI72289.1"/>
    </source>
</evidence>
<dbReference type="Proteomes" id="UP000265520">
    <property type="component" value="Unassembled WGS sequence"/>
</dbReference>
<name>A0A392UFG7_9FABA</name>
<accession>A0A392UFG7</accession>
<dbReference type="AlphaFoldDB" id="A0A392UFG7"/>
<protein>
    <submittedName>
        <fullName evidence="2">Uncharacterized protein</fullName>
    </submittedName>
</protein>
<proteinExistence type="predicted"/>
<reference evidence="2 3" key="1">
    <citation type="journal article" date="2018" name="Front. Plant Sci.">
        <title>Red Clover (Trifolium pratense) and Zigzag Clover (T. medium) - A Picture of Genomic Similarities and Differences.</title>
        <authorList>
            <person name="Dluhosova J."/>
            <person name="Istvanek J."/>
            <person name="Nedelnik J."/>
            <person name="Repkova J."/>
        </authorList>
    </citation>
    <scope>NUCLEOTIDE SEQUENCE [LARGE SCALE GENOMIC DNA]</scope>
    <source>
        <strain evidence="3">cv. 10/8</strain>
        <tissue evidence="2">Leaf</tissue>
    </source>
</reference>
<sequence>MAKSGETSKASLAWRGSVSPGNIRSGFQAQLRILTLTMAKSIPNSL</sequence>
<evidence type="ECO:0000313" key="3">
    <source>
        <dbReference type="Proteomes" id="UP000265520"/>
    </source>
</evidence>
<keyword evidence="3" id="KW-1185">Reference proteome</keyword>